<proteinExistence type="predicted"/>
<keyword evidence="3" id="KW-1185">Reference proteome</keyword>
<sequence>MRDTRARPTNPPSHYLAPPAFAPRRASPLDADQVTDFRRVMMAPDIPPIPLPDEVQTSGSGQRTPSPLPPVEFSSYARPAATLS</sequence>
<reference evidence="2" key="2">
    <citation type="submission" date="2021-10" db="EMBL/GenBank/DDBJ databases">
        <title>Phylogenomics reveals ancestral predisposition of the termite-cultivated fungus Termitomyces towards a domesticated lifestyle.</title>
        <authorList>
            <person name="Auxier B."/>
            <person name="Grum-Grzhimaylo A."/>
            <person name="Cardenas M.E."/>
            <person name="Lodge J.D."/>
            <person name="Laessoe T."/>
            <person name="Pedersen O."/>
            <person name="Smith M.E."/>
            <person name="Kuyper T.W."/>
            <person name="Franco-Molano E.A."/>
            <person name="Baroni T.J."/>
            <person name="Aanen D.K."/>
        </authorList>
    </citation>
    <scope>NUCLEOTIDE SEQUENCE</scope>
    <source>
        <strain evidence="2">AP01</strain>
        <tissue evidence="2">Mycelium</tissue>
    </source>
</reference>
<organism evidence="2 3">
    <name type="scientific">Asterophora parasitica</name>
    <dbReference type="NCBI Taxonomy" id="117018"/>
    <lineage>
        <taxon>Eukaryota</taxon>
        <taxon>Fungi</taxon>
        <taxon>Dikarya</taxon>
        <taxon>Basidiomycota</taxon>
        <taxon>Agaricomycotina</taxon>
        <taxon>Agaricomycetes</taxon>
        <taxon>Agaricomycetidae</taxon>
        <taxon>Agaricales</taxon>
        <taxon>Tricholomatineae</taxon>
        <taxon>Lyophyllaceae</taxon>
        <taxon>Asterophora</taxon>
    </lineage>
</organism>
<feature type="compositionally biased region" description="Polar residues" evidence="1">
    <location>
        <begin position="55"/>
        <end position="65"/>
    </location>
</feature>
<name>A0A9P7FRI3_9AGAR</name>
<dbReference type="Proteomes" id="UP000775547">
    <property type="component" value="Unassembled WGS sequence"/>
</dbReference>
<evidence type="ECO:0000313" key="3">
    <source>
        <dbReference type="Proteomes" id="UP000775547"/>
    </source>
</evidence>
<feature type="region of interest" description="Disordered" evidence="1">
    <location>
        <begin position="45"/>
        <end position="84"/>
    </location>
</feature>
<evidence type="ECO:0000256" key="1">
    <source>
        <dbReference type="SAM" id="MobiDB-lite"/>
    </source>
</evidence>
<reference evidence="2" key="1">
    <citation type="submission" date="2020-07" db="EMBL/GenBank/DDBJ databases">
        <authorList>
            <person name="Nieuwenhuis M."/>
            <person name="Van De Peppel L.J.J."/>
        </authorList>
    </citation>
    <scope>NUCLEOTIDE SEQUENCE</scope>
    <source>
        <strain evidence="2">AP01</strain>
        <tissue evidence="2">Mycelium</tissue>
    </source>
</reference>
<gene>
    <name evidence="2" type="ORF">DXG03_005601</name>
</gene>
<comment type="caution">
    <text evidence="2">The sequence shown here is derived from an EMBL/GenBank/DDBJ whole genome shotgun (WGS) entry which is preliminary data.</text>
</comment>
<feature type="region of interest" description="Disordered" evidence="1">
    <location>
        <begin position="1"/>
        <end position="26"/>
    </location>
</feature>
<accession>A0A9P7FRI3</accession>
<dbReference type="EMBL" id="JABCKV010003491">
    <property type="protein sequence ID" value="KAG5634938.1"/>
    <property type="molecule type" value="Genomic_DNA"/>
</dbReference>
<feature type="compositionally biased region" description="Low complexity" evidence="1">
    <location>
        <begin position="17"/>
        <end position="26"/>
    </location>
</feature>
<dbReference type="AlphaFoldDB" id="A0A9P7FRI3"/>
<evidence type="ECO:0000313" key="2">
    <source>
        <dbReference type="EMBL" id="KAG5634938.1"/>
    </source>
</evidence>
<protein>
    <submittedName>
        <fullName evidence="2">Uncharacterized protein</fullName>
    </submittedName>
</protein>
<feature type="non-terminal residue" evidence="2">
    <location>
        <position position="84"/>
    </location>
</feature>